<dbReference type="EMBL" id="ADNV01000245">
    <property type="protein sequence ID" value="EFG76722.1"/>
    <property type="molecule type" value="Genomic_DNA"/>
</dbReference>
<reference evidence="1 2" key="1">
    <citation type="submission" date="2010-04" db="EMBL/GenBank/DDBJ databases">
        <authorList>
            <person name="Muzny D."/>
            <person name="Qin X."/>
            <person name="Deng J."/>
            <person name="Jiang H."/>
            <person name="Liu Y."/>
            <person name="Qu J."/>
            <person name="Song X.-Z."/>
            <person name="Zhang L."/>
            <person name="Thornton R."/>
            <person name="Coyle M."/>
            <person name="Francisco L."/>
            <person name="Jackson L."/>
            <person name="Javaid M."/>
            <person name="Korchina V."/>
            <person name="Kovar C."/>
            <person name="Mata R."/>
            <person name="Mathew T."/>
            <person name="Ngo R."/>
            <person name="Nguyen L."/>
            <person name="Nguyen N."/>
            <person name="Okwuonu G."/>
            <person name="Ongeri F."/>
            <person name="Pham C."/>
            <person name="Simmons D."/>
            <person name="Wilczek-Boney K."/>
            <person name="Hale W."/>
            <person name="Jakkamsetti A."/>
            <person name="Pham P."/>
            <person name="Ruth R."/>
            <person name="San Lucas F."/>
            <person name="Warren J."/>
            <person name="Zhang J."/>
            <person name="Zhao Z."/>
            <person name="Zhou C."/>
            <person name="Zhu D."/>
            <person name="Lee S."/>
            <person name="Bess C."/>
            <person name="Blankenburg K."/>
            <person name="Forbes L."/>
            <person name="Fu Q."/>
            <person name="Gubbala S."/>
            <person name="Hirani K."/>
            <person name="Jayaseelan J.C."/>
            <person name="Lara F."/>
            <person name="Munidasa M."/>
            <person name="Palculict T."/>
            <person name="Patil S."/>
            <person name="Pu L.-L."/>
            <person name="Saada N."/>
            <person name="Tang L."/>
            <person name="Weissenberger G."/>
            <person name="Zhu Y."/>
            <person name="Hemphill L."/>
            <person name="Shang Y."/>
            <person name="Youmans B."/>
            <person name="Ayvaz T."/>
            <person name="Ross M."/>
            <person name="Santibanez J."/>
            <person name="Aqrawi P."/>
            <person name="Gross S."/>
            <person name="Joshi V."/>
            <person name="Fowler G."/>
            <person name="Nazareth L."/>
            <person name="Reid J."/>
            <person name="Worley K."/>
            <person name="Petrosino J."/>
            <person name="Highlander S."/>
            <person name="Gibbs R."/>
        </authorList>
    </citation>
    <scope>NUCLEOTIDE SEQUENCE [LARGE SCALE GENOMIC DNA]</scope>
    <source>
        <strain evidence="1 2">ATCC BAA-614</strain>
    </source>
</reference>
<dbReference type="eggNOG" id="COG1070">
    <property type="taxonomic scope" value="Bacteria"/>
</dbReference>
<feature type="non-terminal residue" evidence="1">
    <location>
        <position position="1"/>
    </location>
</feature>
<dbReference type="HOGENOM" id="CLU_2933589_0_0_11"/>
<dbReference type="AlphaFoldDB" id="D5PB39"/>
<sequence>APAVFGVPVLVPAAGQYVALGAARQAAWALSGSPRPPRWTAPRADEYTADPAPEVLGRYARVRDLTEGA</sequence>
<evidence type="ECO:0008006" key="3">
    <source>
        <dbReference type="Google" id="ProtNLM"/>
    </source>
</evidence>
<protein>
    <recommendedName>
        <fullName evidence="3">Xylulose kinase</fullName>
    </recommendedName>
</protein>
<keyword evidence="2" id="KW-1185">Reference proteome</keyword>
<dbReference type="Gene3D" id="3.30.420.40">
    <property type="match status" value="1"/>
</dbReference>
<organism evidence="1 2">
    <name type="scientific">Mycobacterium parascrofulaceum ATCC BAA-614</name>
    <dbReference type="NCBI Taxonomy" id="525368"/>
    <lineage>
        <taxon>Bacteria</taxon>
        <taxon>Bacillati</taxon>
        <taxon>Actinomycetota</taxon>
        <taxon>Actinomycetes</taxon>
        <taxon>Mycobacteriales</taxon>
        <taxon>Mycobacteriaceae</taxon>
        <taxon>Mycobacterium</taxon>
        <taxon>Mycobacterium simiae complex</taxon>
    </lineage>
</organism>
<dbReference type="InterPro" id="IPR043129">
    <property type="entry name" value="ATPase_NBD"/>
</dbReference>
<dbReference type="Proteomes" id="UP000003653">
    <property type="component" value="Unassembled WGS sequence"/>
</dbReference>
<comment type="caution">
    <text evidence="1">The sequence shown here is derived from an EMBL/GenBank/DDBJ whole genome shotgun (WGS) entry which is preliminary data.</text>
</comment>
<gene>
    <name evidence="1" type="ORF">HMPREF0591_3383</name>
</gene>
<evidence type="ECO:0000313" key="1">
    <source>
        <dbReference type="EMBL" id="EFG76722.1"/>
    </source>
</evidence>
<name>D5PB39_9MYCO</name>
<accession>D5PB39</accession>
<evidence type="ECO:0000313" key="2">
    <source>
        <dbReference type="Proteomes" id="UP000003653"/>
    </source>
</evidence>
<dbReference type="SUPFAM" id="SSF53067">
    <property type="entry name" value="Actin-like ATPase domain"/>
    <property type="match status" value="1"/>
</dbReference>
<proteinExistence type="predicted"/>